<keyword evidence="3" id="KW-1185">Reference proteome</keyword>
<sequence>MRHAPPRRTLPALAATTLLAGGLLLGQAATAPTARADGRTVVCDVPGMRQESHALRAKAARLDELGARTEANGARAEADALDRRIQSCVDAEENNARPFPR</sequence>
<feature type="signal peptide" evidence="1">
    <location>
        <begin position="1"/>
        <end position="36"/>
    </location>
</feature>
<dbReference type="OrthoDB" id="4322998at2"/>
<name>A0A2P2GHK6_STREW</name>
<dbReference type="EMBL" id="LAQS01000046">
    <property type="protein sequence ID" value="KKZ70984.1"/>
    <property type="molecule type" value="Genomic_DNA"/>
</dbReference>
<comment type="caution">
    <text evidence="2">The sequence shown here is derived from an EMBL/GenBank/DDBJ whole genome shotgun (WGS) entry which is preliminary data.</text>
</comment>
<feature type="chain" id="PRO_5015193308" evidence="1">
    <location>
        <begin position="37"/>
        <end position="101"/>
    </location>
</feature>
<accession>A0A2P2GHK6</accession>
<proteinExistence type="predicted"/>
<keyword evidence="1" id="KW-0732">Signal</keyword>
<dbReference type="Proteomes" id="UP000265325">
    <property type="component" value="Unassembled WGS sequence"/>
</dbReference>
<evidence type="ECO:0000256" key="1">
    <source>
        <dbReference type="SAM" id="SignalP"/>
    </source>
</evidence>
<gene>
    <name evidence="2" type="ORF">VO63_26270</name>
</gene>
<organism evidence="2 3">
    <name type="scientific">Streptomyces showdoensis</name>
    <dbReference type="NCBI Taxonomy" id="68268"/>
    <lineage>
        <taxon>Bacteria</taxon>
        <taxon>Bacillati</taxon>
        <taxon>Actinomycetota</taxon>
        <taxon>Actinomycetes</taxon>
        <taxon>Kitasatosporales</taxon>
        <taxon>Streptomycetaceae</taxon>
        <taxon>Streptomyces</taxon>
    </lineage>
</organism>
<protein>
    <submittedName>
        <fullName evidence="2">Uncharacterized protein</fullName>
    </submittedName>
</protein>
<dbReference type="AlphaFoldDB" id="A0A2P2GHK6"/>
<dbReference type="RefSeq" id="WP_046910471.1">
    <property type="nucleotide sequence ID" value="NZ_BAAAXG010000012.1"/>
</dbReference>
<evidence type="ECO:0000313" key="3">
    <source>
        <dbReference type="Proteomes" id="UP000265325"/>
    </source>
</evidence>
<reference evidence="2 3" key="1">
    <citation type="submission" date="2015-05" db="EMBL/GenBank/DDBJ databases">
        <title>Draft Genome assembly of Streptomyces showdoensis.</title>
        <authorList>
            <person name="Thapa K.K."/>
            <person name="Metsa-Ketela M."/>
        </authorList>
    </citation>
    <scope>NUCLEOTIDE SEQUENCE [LARGE SCALE GENOMIC DNA]</scope>
    <source>
        <strain evidence="2 3">ATCC 15227</strain>
    </source>
</reference>
<evidence type="ECO:0000313" key="2">
    <source>
        <dbReference type="EMBL" id="KKZ70984.1"/>
    </source>
</evidence>